<accession>A0A0A8E3P3</accession>
<sequence length="673" mass="79642">MESNFIHFYWAGPEGKEIPHFVYRNLNIWAKYLDKSRSLFIPILWCNEAVYKTLKDKNGTAAISQRSGSLKNPGAFVNNIYGTAYDKKRSRSASYKDFYTLLPKGTETFYKLSYQYKSPIKERKVRNDKETWEFGTKFIHIPVIVVNFESYLYNLGETSEETENFRFILEVYKLYNKPYYYTNVKDEYNIHFLANFGGLYFDIDFLPLTEVFFESMNQIRTEEYQGWSLDRILLMLKAMKYADSQNFNFILTKYCDIDISKTQLINNLRKNTSVINQMATYDVGFQIYLEPVERKIGKLSYDEGTLLFIKKYFEENSVKYKSDTEEYIRKAQGVFPIGLFQGNKYIGYEGLSEIQKTTNAEKLRKFSNYFKNGTCFQQYLEDYRSLGVSPIRNVNSSLIPLANANRIITYNVNFFRPISEGLSTNQNLREVDLNYKILYAHLFWDKFTRVFRYAPSTLFYTGYEKMTNFFKIADSMKGYLLKKRQKLLEDLNNPEQQKIALEKRQKLIEQFNDSRSQEIVNSNFNILKLPNADIILHRDKWILDNYKKPKGVLSTGCIIPHYTHASFRILNENGRKIKIEVIIGNNITYDIEFCDWAGNILYTINGIKHFKMLSHKSNSRIAIEYKNYGEEEYKFEDIYHLSTATRRWLPINKAYSHQEFVRKFNRLKGMIDN</sequence>
<reference evidence="1 2" key="1">
    <citation type="submission" date="2014-12" db="EMBL/GenBank/DDBJ databases">
        <title>Complete genome sequence of Francisella guanzhouensis strain 08HL01032 isolated from air-conditioning system in China.</title>
        <authorList>
            <person name="Svensson D."/>
            <person name="Ohrman C."/>
            <person name="Backman S."/>
            <person name="Karlsson E."/>
            <person name="Nilsson E."/>
            <person name="Bystrom M."/>
            <person name="Larkeryd A."/>
            <person name="Stenberg P."/>
            <person name="Scholtz H.C."/>
            <person name="Forsman M."/>
            <person name="Sjodin A."/>
        </authorList>
    </citation>
    <scope>NUCLEOTIDE SEQUENCE [LARGE SCALE GENOMIC DNA]</scope>
    <source>
        <strain evidence="1 2">08HL01032</strain>
    </source>
</reference>
<gene>
    <name evidence="1" type="ORF">SD28_04040</name>
</gene>
<name>A0A0A8E3P3_9GAMM</name>
<protein>
    <submittedName>
        <fullName evidence="1">Uncharacterized protein</fullName>
    </submittedName>
</protein>
<keyword evidence="2" id="KW-1185">Reference proteome</keyword>
<proteinExistence type="predicted"/>
<dbReference type="RefSeq" id="WP_039124329.1">
    <property type="nucleotide sequence ID" value="NZ_CP010427.1"/>
</dbReference>
<dbReference type="OrthoDB" id="5606253at2"/>
<organism evidence="1 2">
    <name type="scientific">Allofrancisella guangzhouensis</name>
    <dbReference type="NCBI Taxonomy" id="594679"/>
    <lineage>
        <taxon>Bacteria</taxon>
        <taxon>Pseudomonadati</taxon>
        <taxon>Pseudomonadota</taxon>
        <taxon>Gammaproteobacteria</taxon>
        <taxon>Thiotrichales</taxon>
        <taxon>Francisellaceae</taxon>
        <taxon>Allofrancisella</taxon>
    </lineage>
</organism>
<evidence type="ECO:0000313" key="1">
    <source>
        <dbReference type="EMBL" id="AJC48855.1"/>
    </source>
</evidence>
<dbReference type="HOGENOM" id="CLU_408118_0_0_6"/>
<dbReference type="Proteomes" id="UP000031104">
    <property type="component" value="Chromosome"/>
</dbReference>
<evidence type="ECO:0000313" key="2">
    <source>
        <dbReference type="Proteomes" id="UP000031104"/>
    </source>
</evidence>
<dbReference type="EMBL" id="CP010427">
    <property type="protein sequence ID" value="AJC48855.1"/>
    <property type="molecule type" value="Genomic_DNA"/>
</dbReference>
<dbReference type="AlphaFoldDB" id="A0A0A8E3P3"/>
<dbReference type="KEGG" id="fgu:SD28_04040"/>